<gene>
    <name evidence="1" type="ORF">Q0812_12860</name>
</gene>
<accession>A0ABT8SP12</accession>
<organism evidence="1 2">
    <name type="scientific">Peiella sedimenti</name>
    <dbReference type="NCBI Taxonomy" id="3061083"/>
    <lineage>
        <taxon>Bacteria</taxon>
        <taxon>Pseudomonadati</taxon>
        <taxon>Pseudomonadota</taxon>
        <taxon>Alphaproteobacteria</taxon>
        <taxon>Caulobacterales</taxon>
        <taxon>Caulobacteraceae</taxon>
        <taxon>Peiella</taxon>
    </lineage>
</organism>
<comment type="caution">
    <text evidence="1">The sequence shown here is derived from an EMBL/GenBank/DDBJ whole genome shotgun (WGS) entry which is preliminary data.</text>
</comment>
<evidence type="ECO:0000313" key="1">
    <source>
        <dbReference type="EMBL" id="MDO1560320.1"/>
    </source>
</evidence>
<protein>
    <recommendedName>
        <fullName evidence="3">DUF1311 domain-containing protein</fullName>
    </recommendedName>
</protein>
<proteinExistence type="predicted"/>
<evidence type="ECO:0008006" key="3">
    <source>
        <dbReference type="Google" id="ProtNLM"/>
    </source>
</evidence>
<dbReference type="EMBL" id="JAUKTR010000006">
    <property type="protein sequence ID" value="MDO1560320.1"/>
    <property type="molecule type" value="Genomic_DNA"/>
</dbReference>
<evidence type="ECO:0000313" key="2">
    <source>
        <dbReference type="Proteomes" id="UP001169063"/>
    </source>
</evidence>
<reference evidence="1" key="1">
    <citation type="submission" date="2023-07" db="EMBL/GenBank/DDBJ databases">
        <title>Brevundimonas soil sp. nov., isolated from the soil of chemical plant.</title>
        <authorList>
            <person name="Wu N."/>
        </authorList>
    </citation>
    <scope>NUCLEOTIDE SEQUENCE</scope>
    <source>
        <strain evidence="1">XZ-24</strain>
    </source>
</reference>
<keyword evidence="2" id="KW-1185">Reference proteome</keyword>
<dbReference type="Proteomes" id="UP001169063">
    <property type="component" value="Unassembled WGS sequence"/>
</dbReference>
<sequence>MLALAVAIVALGGSAAPTTEAPRFSCAADADIVACTRAWRQRVDQRALDFQPELAALESELDGVAEAARGSERRWVEHARAWLRFRQGRYGDAAEILEGLTGPGHHTLAIDPIFHADLGDAYAELGRTAAAQGQWRLALAAADEAQASGWRAEDTEAALQRSISANGAVRQVPDAGTWTGVKLVDLSTIRREGDEATYASIFFEPRDRQDGSAYWTMRHTVNCADGLSRLDEAHYFNAAGEPTTNGTGTRWTPPSNALARHVLKMVCTTPLGGGAWTPPVEPQAFLAAYRQQRDLPIARSPGEETLPKAVYCLGAMELMIEESAATGHVAGPSWFIRDWWSERAQLSDDGAQRALTAVRAAKARDAGAHDTALGACVDEAIAAGAVPGM</sequence>
<dbReference type="RefSeq" id="WP_302110752.1">
    <property type="nucleotide sequence ID" value="NZ_JAUKTR010000006.1"/>
</dbReference>
<name>A0ABT8SP12_9CAUL</name>